<organism evidence="3 4">
    <name type="scientific">Calothrix parasitica NIES-267</name>
    <dbReference type="NCBI Taxonomy" id="1973488"/>
    <lineage>
        <taxon>Bacteria</taxon>
        <taxon>Bacillati</taxon>
        <taxon>Cyanobacteriota</taxon>
        <taxon>Cyanophyceae</taxon>
        <taxon>Nostocales</taxon>
        <taxon>Calotrichaceae</taxon>
        <taxon>Calothrix</taxon>
    </lineage>
</organism>
<protein>
    <submittedName>
        <fullName evidence="3">Histidine triad domain protein</fullName>
    </submittedName>
</protein>
<dbReference type="EMBL" id="AP018227">
    <property type="protein sequence ID" value="BAY80648.1"/>
    <property type="molecule type" value="Genomic_DNA"/>
</dbReference>
<dbReference type="AlphaFoldDB" id="A0A1Z4LHT6"/>
<sequence>MQLAKQIAKAQETIFQPVKVGMSVAGFDVSHAHLHVIPMHEYHDITSNQILKEKVQRVSNKELQDIKLQLQDVLNDNHLY</sequence>
<evidence type="ECO:0000313" key="3">
    <source>
        <dbReference type="EMBL" id="BAY80648.1"/>
    </source>
</evidence>
<keyword evidence="4" id="KW-1185">Reference proteome</keyword>
<dbReference type="PROSITE" id="PS51084">
    <property type="entry name" value="HIT_2"/>
    <property type="match status" value="1"/>
</dbReference>
<accession>A0A1Z4LHT6</accession>
<dbReference type="InterPro" id="IPR011146">
    <property type="entry name" value="HIT-like"/>
</dbReference>
<feature type="short sequence motif" description="Histidine triad motif" evidence="1">
    <location>
        <begin position="31"/>
        <end position="35"/>
    </location>
</feature>
<dbReference type="Proteomes" id="UP000218418">
    <property type="component" value="Chromosome"/>
</dbReference>
<dbReference type="Gene3D" id="3.30.428.10">
    <property type="entry name" value="HIT-like"/>
    <property type="match status" value="1"/>
</dbReference>
<name>A0A1Z4LHT6_9CYAN</name>
<evidence type="ECO:0000259" key="2">
    <source>
        <dbReference type="PROSITE" id="PS51084"/>
    </source>
</evidence>
<dbReference type="SUPFAM" id="SSF54197">
    <property type="entry name" value="HIT-like"/>
    <property type="match status" value="1"/>
</dbReference>
<evidence type="ECO:0000313" key="4">
    <source>
        <dbReference type="Proteomes" id="UP000218418"/>
    </source>
</evidence>
<evidence type="ECO:0000256" key="1">
    <source>
        <dbReference type="PROSITE-ProRule" id="PRU00464"/>
    </source>
</evidence>
<reference evidence="3 4" key="1">
    <citation type="submission" date="2017-06" db="EMBL/GenBank/DDBJ databases">
        <title>Genome sequencing of cyanobaciteial culture collection at National Institute for Environmental Studies (NIES).</title>
        <authorList>
            <person name="Hirose Y."/>
            <person name="Shimura Y."/>
            <person name="Fujisawa T."/>
            <person name="Nakamura Y."/>
            <person name="Kawachi M."/>
        </authorList>
    </citation>
    <scope>NUCLEOTIDE SEQUENCE [LARGE SCALE GENOMIC DNA]</scope>
    <source>
        <strain evidence="3 4">NIES-267</strain>
    </source>
</reference>
<gene>
    <name evidence="3" type="primary">hit_2</name>
    <name evidence="3" type="ORF">NIES267_01050</name>
</gene>
<feature type="domain" description="HIT" evidence="2">
    <location>
        <begin position="1"/>
        <end position="47"/>
    </location>
</feature>
<proteinExistence type="predicted"/>
<dbReference type="GO" id="GO:0003824">
    <property type="term" value="F:catalytic activity"/>
    <property type="evidence" value="ECO:0007669"/>
    <property type="project" value="InterPro"/>
</dbReference>
<dbReference type="InterPro" id="IPR036265">
    <property type="entry name" value="HIT-like_sf"/>
</dbReference>